<reference evidence="1 2" key="1">
    <citation type="journal article" date="2020" name="Arch. Microbiol.">
        <title>Bradyrhizobium uaiense sp. nov., a new highly efficient cowpea symbiont.</title>
        <authorList>
            <person name="Cabral Michel D."/>
            <person name="Azarias Guimaraes A."/>
            <person name="Martins da Costa E."/>
            <person name="Soares de Carvalho T."/>
            <person name="Balsanelli E."/>
            <person name="Willems A."/>
            <person name="Maltempi de Souza E."/>
            <person name="de Souza Moreira F.M."/>
        </authorList>
    </citation>
    <scope>NUCLEOTIDE SEQUENCE [LARGE SCALE GENOMIC DNA]</scope>
    <source>
        <strain evidence="1 2">UFLA 03-164</strain>
    </source>
</reference>
<organism evidence="1 2">
    <name type="scientific">Bradyrhizobium uaiense</name>
    <dbReference type="NCBI Taxonomy" id="2594946"/>
    <lineage>
        <taxon>Bacteria</taxon>
        <taxon>Pseudomonadati</taxon>
        <taxon>Pseudomonadota</taxon>
        <taxon>Alphaproteobacteria</taxon>
        <taxon>Hyphomicrobiales</taxon>
        <taxon>Nitrobacteraceae</taxon>
        <taxon>Bradyrhizobium</taxon>
    </lineage>
</organism>
<evidence type="ECO:0000313" key="1">
    <source>
        <dbReference type="EMBL" id="NEU95314.1"/>
    </source>
</evidence>
<accession>A0A6P1BAU4</accession>
<keyword evidence="2" id="KW-1185">Reference proteome</keyword>
<dbReference type="AlphaFoldDB" id="A0A6P1BAU4"/>
<gene>
    <name evidence="1" type="ORF">FNJ47_05590</name>
</gene>
<comment type="caution">
    <text evidence="1">The sequence shown here is derived from an EMBL/GenBank/DDBJ whole genome shotgun (WGS) entry which is preliminary data.</text>
</comment>
<name>A0A6P1BAU4_9BRAD</name>
<dbReference type="EMBL" id="VKHP01000012">
    <property type="protein sequence ID" value="NEU95314.1"/>
    <property type="molecule type" value="Genomic_DNA"/>
</dbReference>
<sequence length="84" mass="8959">MSGCVAEASTGFRGVALALLCRHDRSPIAGCLHAEAWAQAWNIPSPNARRKKPGLLAKAGLLKSKLLGLDPWIEARGSYLDAFS</sequence>
<protein>
    <submittedName>
        <fullName evidence="1">Uncharacterized protein</fullName>
    </submittedName>
</protein>
<evidence type="ECO:0000313" key="2">
    <source>
        <dbReference type="Proteomes" id="UP000468531"/>
    </source>
</evidence>
<proteinExistence type="predicted"/>
<dbReference type="Proteomes" id="UP000468531">
    <property type="component" value="Unassembled WGS sequence"/>
</dbReference>